<comment type="caution">
    <text evidence="6">The sequence shown here is derived from an EMBL/GenBank/DDBJ whole genome shotgun (WGS) entry which is preliminary data.</text>
</comment>
<reference evidence="6 7" key="1">
    <citation type="submission" date="2024-03" db="EMBL/GenBank/DDBJ databases">
        <title>Human intestinal bacterial collection.</title>
        <authorList>
            <person name="Pauvert C."/>
            <person name="Hitch T.C.A."/>
            <person name="Clavel T."/>
        </authorList>
    </citation>
    <scope>NUCLEOTIDE SEQUENCE [LARGE SCALE GENOMIC DNA]</scope>
    <source>
        <strain evidence="6 7">CLA-AA-H281</strain>
    </source>
</reference>
<feature type="region of interest" description="Disordered" evidence="4">
    <location>
        <begin position="101"/>
        <end position="135"/>
    </location>
</feature>
<dbReference type="InterPro" id="IPR011856">
    <property type="entry name" value="tRNA_endonuc-like_dom_sf"/>
</dbReference>
<dbReference type="RefSeq" id="WP_330599548.1">
    <property type="nucleotide sequence ID" value="NZ_JBBMEN010000005.1"/>
</dbReference>
<gene>
    <name evidence="6" type="ORF">WMO20_06000</name>
</gene>
<keyword evidence="3" id="KW-0378">Hydrolase</keyword>
<dbReference type="Gene3D" id="3.40.1350.10">
    <property type="match status" value="1"/>
</dbReference>
<feature type="compositionally biased region" description="Basic and acidic residues" evidence="4">
    <location>
        <begin position="125"/>
        <end position="135"/>
    </location>
</feature>
<proteinExistence type="predicted"/>
<dbReference type="SMART" id="SM00990">
    <property type="entry name" value="VRR_NUC"/>
    <property type="match status" value="1"/>
</dbReference>
<name>A0ABV1C1N9_9FIRM</name>
<dbReference type="InterPro" id="IPR014883">
    <property type="entry name" value="VRR_NUC"/>
</dbReference>
<sequence length="135" mass="15028">MRENEVEKRFVEAVRAVGGQALKFTSQTMNGVPDRLVLLIGGKCAFVELKAPGKQMRILQRKRRQQLEALGFPVFCVDRLEQIQPAVDALLHWTPGEPLPQGIGAKIPEMPEVTLPQGDTQSDEPETRAQDAGRR</sequence>
<organism evidence="6 7">
    <name type="scientific">Faecalibacterium intestinale</name>
    <dbReference type="NCBI Taxonomy" id="3133155"/>
    <lineage>
        <taxon>Bacteria</taxon>
        <taxon>Bacillati</taxon>
        <taxon>Bacillota</taxon>
        <taxon>Clostridia</taxon>
        <taxon>Eubacteriales</taxon>
        <taxon>Oscillospiraceae</taxon>
        <taxon>Faecalibacterium</taxon>
    </lineage>
</organism>
<keyword evidence="2" id="KW-0540">Nuclease</keyword>
<dbReference type="Proteomes" id="UP001465119">
    <property type="component" value="Unassembled WGS sequence"/>
</dbReference>
<evidence type="ECO:0000256" key="3">
    <source>
        <dbReference type="ARBA" id="ARBA00022801"/>
    </source>
</evidence>
<evidence type="ECO:0000256" key="2">
    <source>
        <dbReference type="ARBA" id="ARBA00022722"/>
    </source>
</evidence>
<evidence type="ECO:0000256" key="4">
    <source>
        <dbReference type="SAM" id="MobiDB-lite"/>
    </source>
</evidence>
<protein>
    <submittedName>
        <fullName evidence="6">VRR-NUC domain-containing protein</fullName>
    </submittedName>
</protein>
<evidence type="ECO:0000313" key="7">
    <source>
        <dbReference type="Proteomes" id="UP001465119"/>
    </source>
</evidence>
<dbReference type="EMBL" id="JBBMEN010000005">
    <property type="protein sequence ID" value="MEQ2385487.1"/>
    <property type="molecule type" value="Genomic_DNA"/>
</dbReference>
<evidence type="ECO:0000259" key="5">
    <source>
        <dbReference type="SMART" id="SM00990"/>
    </source>
</evidence>
<evidence type="ECO:0000256" key="1">
    <source>
        <dbReference type="ARBA" id="ARBA00001946"/>
    </source>
</evidence>
<accession>A0ABV1C1N9</accession>
<feature type="domain" description="VRR-NUC" evidence="5">
    <location>
        <begin position="1"/>
        <end position="81"/>
    </location>
</feature>
<evidence type="ECO:0000313" key="6">
    <source>
        <dbReference type="EMBL" id="MEQ2385487.1"/>
    </source>
</evidence>
<comment type="cofactor">
    <cofactor evidence="1">
        <name>Mg(2+)</name>
        <dbReference type="ChEBI" id="CHEBI:18420"/>
    </cofactor>
</comment>
<keyword evidence="7" id="KW-1185">Reference proteome</keyword>